<dbReference type="Pfam" id="PF01927">
    <property type="entry name" value="Mut7-C"/>
    <property type="match status" value="1"/>
</dbReference>
<organism evidence="2">
    <name type="scientific">Chlorobaculum parvum</name>
    <dbReference type="NCBI Taxonomy" id="274539"/>
    <lineage>
        <taxon>Bacteria</taxon>
        <taxon>Pseudomonadati</taxon>
        <taxon>Chlorobiota</taxon>
        <taxon>Chlorobiia</taxon>
        <taxon>Chlorobiales</taxon>
        <taxon>Chlorobiaceae</taxon>
        <taxon>Chlorobaculum</taxon>
    </lineage>
</organism>
<feature type="domain" description="Mut7-C RNAse" evidence="1">
    <location>
        <begin position="18"/>
        <end position="86"/>
    </location>
</feature>
<dbReference type="InterPro" id="IPR002782">
    <property type="entry name" value="Mut7-C_RNAse_dom"/>
</dbReference>
<evidence type="ECO:0000259" key="1">
    <source>
        <dbReference type="Pfam" id="PF01927"/>
    </source>
</evidence>
<dbReference type="PANTHER" id="PTHR39081">
    <property type="entry name" value="MUT7-C DOMAIN-CONTAINING PROTEIN"/>
    <property type="match status" value="1"/>
</dbReference>
<dbReference type="Proteomes" id="UP000886058">
    <property type="component" value="Unassembled WGS sequence"/>
</dbReference>
<evidence type="ECO:0000313" key="2">
    <source>
        <dbReference type="EMBL" id="HHE31370.1"/>
    </source>
</evidence>
<comment type="caution">
    <text evidence="2">The sequence shown here is derived from an EMBL/GenBank/DDBJ whole genome shotgun (WGS) entry which is preliminary data.</text>
</comment>
<protein>
    <recommendedName>
        <fullName evidence="1">Mut7-C RNAse domain-containing protein</fullName>
    </recommendedName>
</protein>
<proteinExistence type="predicted"/>
<reference evidence="2" key="1">
    <citation type="journal article" date="2020" name="mSystems">
        <title>Genome- and Community-Level Interaction Insights into Carbon Utilization and Element Cycling Functions of Hydrothermarchaeota in Hydrothermal Sediment.</title>
        <authorList>
            <person name="Zhou Z."/>
            <person name="Liu Y."/>
            <person name="Xu W."/>
            <person name="Pan J."/>
            <person name="Luo Z.H."/>
            <person name="Li M."/>
        </authorList>
    </citation>
    <scope>NUCLEOTIDE SEQUENCE [LARGE SCALE GENOMIC DNA]</scope>
    <source>
        <strain evidence="2">HyVt-633</strain>
    </source>
</reference>
<dbReference type="PANTHER" id="PTHR39081:SF1">
    <property type="entry name" value="MUT7-C RNASE DOMAIN-CONTAINING PROTEIN"/>
    <property type="match status" value="1"/>
</dbReference>
<accession>A0A7C5DFJ4</accession>
<dbReference type="EMBL" id="DRSQ01000038">
    <property type="protein sequence ID" value="HHE31370.1"/>
    <property type="molecule type" value="Genomic_DNA"/>
</dbReference>
<gene>
    <name evidence="2" type="ORF">ENL07_01690</name>
</gene>
<name>A0A7C5DFJ4_9CHLB</name>
<dbReference type="AlphaFoldDB" id="A0A7C5DFJ4"/>
<sequence>MLKTISPDPVVVSIPPSLIERCGLAMKARPFSRCFVCNGGLESYRKVSVETKLLPTTRRYDDTFLCCSSCGKIYRDGPHLKRLKAFVNEVLEH</sequence>